<comment type="pathway">
    <text evidence="8">Metabolic intermediate biosynthesis; acetyl-CoA biosynthesis; acetyl-CoA from acetate: step 1/2.</text>
</comment>
<dbReference type="EC" id="2.7.2.1" evidence="8"/>
<comment type="subcellular location">
    <subcellularLocation>
        <location evidence="8">Cytoplasm</location>
    </subcellularLocation>
</comment>
<dbReference type="GO" id="GO:0006083">
    <property type="term" value="P:acetate metabolic process"/>
    <property type="evidence" value="ECO:0007669"/>
    <property type="project" value="TreeGrafter"/>
</dbReference>
<evidence type="ECO:0000256" key="3">
    <source>
        <dbReference type="ARBA" id="ARBA00022723"/>
    </source>
</evidence>
<protein>
    <recommendedName>
        <fullName evidence="8">Acetate kinase</fullName>
        <ecNumber evidence="8">2.7.2.1</ecNumber>
    </recommendedName>
    <alternativeName>
        <fullName evidence="8">Acetokinase</fullName>
    </alternativeName>
</protein>
<evidence type="ECO:0000256" key="7">
    <source>
        <dbReference type="ARBA" id="ARBA00022842"/>
    </source>
</evidence>
<name>A0A4R6YT58_9GAMM</name>
<dbReference type="GO" id="GO:0000287">
    <property type="term" value="F:magnesium ion binding"/>
    <property type="evidence" value="ECO:0007669"/>
    <property type="project" value="UniProtKB-UniRule"/>
</dbReference>
<dbReference type="Pfam" id="PF00871">
    <property type="entry name" value="Acetate_kinase"/>
    <property type="match status" value="1"/>
</dbReference>
<feature type="binding site" evidence="8">
    <location>
        <begin position="278"/>
        <end position="280"/>
    </location>
    <ligand>
        <name>ATP</name>
        <dbReference type="ChEBI" id="CHEBI:30616"/>
    </ligand>
</feature>
<sequence>MSDEILALNVGSSSLRFALFDAADLALRLRGHVDFGKDHARTSLSGPLAGHLGGFAAAGQDAGEAVEQLIDSLHVGLPQLSLRCASHRIVHGGDLEPRPYLLHAGLIERLEHWAPMALLHQSVALKAVRRMAQRWPGLPQVACFDTTFHAGQPEVARLYALPRHYTEAGIRRYGFHGVACEFIADALPRLAGPIADGRVVIVHLGSGSSLCALQQRRSIASSMGFSVLDGLPMGTRCGSLDPGVILHLLDKSGMTVADVEDLLYRRSGLLGVSGISADVRVLEASDDPRAQQALDLLVYRAVAEIGAMAARLQGLDAIVFSGGAGTGSPALRARIAERCGWLGVELDAAANGRGDESIGRIGARVAVYVVHVDEELMLARAARPLL</sequence>
<dbReference type="EMBL" id="SNZH01000010">
    <property type="protein sequence ID" value="TDR41569.1"/>
    <property type="molecule type" value="Genomic_DNA"/>
</dbReference>
<keyword evidence="5 8" id="KW-0418">Kinase</keyword>
<feature type="site" description="Transition state stabilizer" evidence="8">
    <location>
        <position position="176"/>
    </location>
</feature>
<feature type="binding site" evidence="8">
    <location>
        <position position="88"/>
    </location>
    <ligand>
        <name>substrate</name>
    </ligand>
</feature>
<feature type="site" description="Transition state stabilizer" evidence="8">
    <location>
        <position position="236"/>
    </location>
</feature>
<keyword evidence="6 8" id="KW-0067">ATP-binding</keyword>
<keyword evidence="2 8" id="KW-0808">Transferase</keyword>
<comment type="function">
    <text evidence="8">Catalyzes the formation of acetyl phosphate from acetate and ATP. Can also catalyze the reverse reaction.</text>
</comment>
<dbReference type="Proteomes" id="UP000295293">
    <property type="component" value="Unassembled WGS sequence"/>
</dbReference>
<dbReference type="HAMAP" id="MF_00020">
    <property type="entry name" value="Acetate_kinase"/>
    <property type="match status" value="1"/>
</dbReference>
<dbReference type="GO" id="GO:0008776">
    <property type="term" value="F:acetate kinase activity"/>
    <property type="evidence" value="ECO:0007669"/>
    <property type="project" value="UniProtKB-UniRule"/>
</dbReference>
<evidence type="ECO:0000256" key="5">
    <source>
        <dbReference type="ARBA" id="ARBA00022777"/>
    </source>
</evidence>
<evidence type="ECO:0000256" key="2">
    <source>
        <dbReference type="ARBA" id="ARBA00022679"/>
    </source>
</evidence>
<feature type="active site" description="Proton donor/acceptor" evidence="8">
    <location>
        <position position="145"/>
    </location>
</feature>
<reference evidence="10 11" key="1">
    <citation type="submission" date="2019-03" db="EMBL/GenBank/DDBJ databases">
        <title>Genomic Encyclopedia of Type Strains, Phase IV (KMG-IV): sequencing the most valuable type-strain genomes for metagenomic binning, comparative biology and taxonomic classification.</title>
        <authorList>
            <person name="Goeker M."/>
        </authorList>
    </citation>
    <scope>NUCLEOTIDE SEQUENCE [LARGE SCALE GENOMIC DNA]</scope>
    <source>
        <strain evidence="10 11">DSM 21667</strain>
    </source>
</reference>
<dbReference type="InterPro" id="IPR004372">
    <property type="entry name" value="Ac/propionate_kinase"/>
</dbReference>
<dbReference type="InterPro" id="IPR043129">
    <property type="entry name" value="ATPase_NBD"/>
</dbReference>
<evidence type="ECO:0000256" key="9">
    <source>
        <dbReference type="RuleBase" id="RU003835"/>
    </source>
</evidence>
<keyword evidence="1 8" id="KW-0963">Cytoplasm</keyword>
<keyword evidence="7 8" id="KW-0460">Magnesium</keyword>
<organism evidence="10 11">
    <name type="scientific">Tahibacter aquaticus</name>
    <dbReference type="NCBI Taxonomy" id="520092"/>
    <lineage>
        <taxon>Bacteria</taxon>
        <taxon>Pseudomonadati</taxon>
        <taxon>Pseudomonadota</taxon>
        <taxon>Gammaproteobacteria</taxon>
        <taxon>Lysobacterales</taxon>
        <taxon>Rhodanobacteraceae</taxon>
        <taxon>Tahibacter</taxon>
    </lineage>
</organism>
<keyword evidence="4 8" id="KW-0547">Nucleotide-binding</keyword>
<dbReference type="OrthoDB" id="9802453at2"/>
<dbReference type="InterPro" id="IPR000890">
    <property type="entry name" value="Aliphatic_acid_kin_short-chain"/>
</dbReference>
<dbReference type="PIRSF" id="PIRSF000722">
    <property type="entry name" value="Acetate_prop_kin"/>
    <property type="match status" value="1"/>
</dbReference>
<comment type="caution">
    <text evidence="8">Lacks conserved residue(s) required for the propagation of feature annotation.</text>
</comment>
<dbReference type="RefSeq" id="WP_133819651.1">
    <property type="nucleotide sequence ID" value="NZ_SNZH01000010.1"/>
</dbReference>
<dbReference type="PANTHER" id="PTHR21060:SF21">
    <property type="entry name" value="ACETATE KINASE"/>
    <property type="match status" value="1"/>
</dbReference>
<dbReference type="PRINTS" id="PR00471">
    <property type="entry name" value="ACETATEKNASE"/>
</dbReference>
<feature type="binding site" evidence="8">
    <location>
        <position position="374"/>
    </location>
    <ligand>
        <name>Mg(2+)</name>
        <dbReference type="ChEBI" id="CHEBI:18420"/>
    </ligand>
</feature>
<dbReference type="GO" id="GO:0005524">
    <property type="term" value="F:ATP binding"/>
    <property type="evidence" value="ECO:0007669"/>
    <property type="project" value="UniProtKB-KW"/>
</dbReference>
<comment type="subunit">
    <text evidence="8">Homodimer.</text>
</comment>
<evidence type="ECO:0000256" key="6">
    <source>
        <dbReference type="ARBA" id="ARBA00022840"/>
    </source>
</evidence>
<evidence type="ECO:0000313" key="10">
    <source>
        <dbReference type="EMBL" id="TDR41569.1"/>
    </source>
</evidence>
<feature type="binding site" evidence="8">
    <location>
        <begin position="203"/>
        <end position="207"/>
    </location>
    <ligand>
        <name>ATP</name>
        <dbReference type="ChEBI" id="CHEBI:30616"/>
    </ligand>
</feature>
<evidence type="ECO:0000256" key="8">
    <source>
        <dbReference type="HAMAP-Rule" id="MF_00020"/>
    </source>
</evidence>
<evidence type="ECO:0000313" key="11">
    <source>
        <dbReference type="Proteomes" id="UP000295293"/>
    </source>
</evidence>
<dbReference type="UniPathway" id="UPA00340">
    <property type="reaction ID" value="UER00458"/>
</dbReference>
<dbReference type="AlphaFoldDB" id="A0A4R6YT58"/>
<evidence type="ECO:0000256" key="4">
    <source>
        <dbReference type="ARBA" id="ARBA00022741"/>
    </source>
</evidence>
<proteinExistence type="inferred from homology"/>
<comment type="caution">
    <text evidence="10">The sequence shown here is derived from an EMBL/GenBank/DDBJ whole genome shotgun (WGS) entry which is preliminary data.</text>
</comment>
<dbReference type="SUPFAM" id="SSF53067">
    <property type="entry name" value="Actin-like ATPase domain"/>
    <property type="match status" value="2"/>
</dbReference>
<evidence type="ECO:0000256" key="1">
    <source>
        <dbReference type="ARBA" id="ARBA00022490"/>
    </source>
</evidence>
<comment type="cofactor">
    <cofactor evidence="8">
        <name>Mg(2+)</name>
        <dbReference type="ChEBI" id="CHEBI:18420"/>
    </cofactor>
    <cofactor evidence="8">
        <name>Mn(2+)</name>
        <dbReference type="ChEBI" id="CHEBI:29035"/>
    </cofactor>
    <text evidence="8">Mg(2+). Can also accept Mn(2+).</text>
</comment>
<comment type="similarity">
    <text evidence="8 9">Belongs to the acetokinase family.</text>
</comment>
<gene>
    <name evidence="8" type="primary">ackA</name>
    <name evidence="10" type="ORF">DFR29_11051</name>
</gene>
<dbReference type="GO" id="GO:0006085">
    <property type="term" value="P:acetyl-CoA biosynthetic process"/>
    <property type="evidence" value="ECO:0007669"/>
    <property type="project" value="UniProtKB-UniRule"/>
</dbReference>
<keyword evidence="11" id="KW-1185">Reference proteome</keyword>
<dbReference type="GO" id="GO:0005829">
    <property type="term" value="C:cytosol"/>
    <property type="evidence" value="ECO:0007669"/>
    <property type="project" value="TreeGrafter"/>
</dbReference>
<dbReference type="PANTHER" id="PTHR21060">
    <property type="entry name" value="ACETATE KINASE"/>
    <property type="match status" value="1"/>
</dbReference>
<feature type="binding site" evidence="8">
    <location>
        <position position="9"/>
    </location>
    <ligand>
        <name>Mg(2+)</name>
        <dbReference type="ChEBI" id="CHEBI:18420"/>
    </ligand>
</feature>
<accession>A0A4R6YT58</accession>
<comment type="catalytic activity">
    <reaction evidence="8">
        <text>acetate + ATP = acetyl phosphate + ADP</text>
        <dbReference type="Rhea" id="RHEA:11352"/>
        <dbReference type="ChEBI" id="CHEBI:22191"/>
        <dbReference type="ChEBI" id="CHEBI:30089"/>
        <dbReference type="ChEBI" id="CHEBI:30616"/>
        <dbReference type="ChEBI" id="CHEBI:456216"/>
        <dbReference type="EC" id="2.7.2.1"/>
    </reaction>
</comment>
<keyword evidence="3 8" id="KW-0479">Metal-binding</keyword>
<dbReference type="Gene3D" id="3.30.420.40">
    <property type="match status" value="2"/>
</dbReference>